<evidence type="ECO:0000313" key="2">
    <source>
        <dbReference type="Proteomes" id="UP000479000"/>
    </source>
</evidence>
<protein>
    <submittedName>
        <fullName evidence="1">Uncharacterized protein</fullName>
    </submittedName>
</protein>
<proteinExistence type="predicted"/>
<dbReference type="Proteomes" id="UP000479000">
    <property type="component" value="Unassembled WGS sequence"/>
</dbReference>
<evidence type="ECO:0000313" key="1">
    <source>
        <dbReference type="EMBL" id="CAB0009697.1"/>
    </source>
</evidence>
<accession>A0A6H5GZI7</accession>
<name>A0A6H5GZI7_9HEMI</name>
<reference evidence="1 2" key="1">
    <citation type="submission" date="2020-02" db="EMBL/GenBank/DDBJ databases">
        <authorList>
            <person name="Ferguson B K."/>
        </authorList>
    </citation>
    <scope>NUCLEOTIDE SEQUENCE [LARGE SCALE GENOMIC DNA]</scope>
</reference>
<dbReference type="EMBL" id="CADCXU010022068">
    <property type="protein sequence ID" value="CAB0009697.1"/>
    <property type="molecule type" value="Genomic_DNA"/>
</dbReference>
<sequence>MRETKRVTRLHLLFQRLAIDAGVYRFFKSNVDDNHNFRIGIVLYTTCLTAPWSEIQKLTTANKGTGIIYKIRCNVIVRPCFKTYYSIFGSRMKLRLENLAVCRFS</sequence>
<gene>
    <name evidence="1" type="ORF">NTEN_LOCUS14813</name>
</gene>
<feature type="non-terminal residue" evidence="1">
    <location>
        <position position="105"/>
    </location>
</feature>
<organism evidence="1 2">
    <name type="scientific">Nesidiocoris tenuis</name>
    <dbReference type="NCBI Taxonomy" id="355587"/>
    <lineage>
        <taxon>Eukaryota</taxon>
        <taxon>Metazoa</taxon>
        <taxon>Ecdysozoa</taxon>
        <taxon>Arthropoda</taxon>
        <taxon>Hexapoda</taxon>
        <taxon>Insecta</taxon>
        <taxon>Pterygota</taxon>
        <taxon>Neoptera</taxon>
        <taxon>Paraneoptera</taxon>
        <taxon>Hemiptera</taxon>
        <taxon>Heteroptera</taxon>
        <taxon>Panheteroptera</taxon>
        <taxon>Cimicomorpha</taxon>
        <taxon>Miridae</taxon>
        <taxon>Dicyphina</taxon>
        <taxon>Nesidiocoris</taxon>
    </lineage>
</organism>
<keyword evidence="2" id="KW-1185">Reference proteome</keyword>
<dbReference type="AlphaFoldDB" id="A0A6H5GZI7"/>